<dbReference type="RefSeq" id="WP_347286495.1">
    <property type="nucleotide sequence ID" value="NZ_JAUZQE010000006.1"/>
</dbReference>
<accession>A0ABU1D3U1</accession>
<keyword evidence="2" id="KW-1185">Reference proteome</keyword>
<gene>
    <name evidence="1" type="ORF">Q8947_03775</name>
</gene>
<protein>
    <submittedName>
        <fullName evidence="1">Uncharacterized protein</fullName>
    </submittedName>
</protein>
<proteinExistence type="predicted"/>
<organism evidence="1 2">
    <name type="scientific">Yanghanlia caeni</name>
    <dbReference type="NCBI Taxonomy" id="3064283"/>
    <lineage>
        <taxon>Bacteria</taxon>
        <taxon>Pseudomonadati</taxon>
        <taxon>Pseudomonadota</taxon>
        <taxon>Betaproteobacteria</taxon>
        <taxon>Burkholderiales</taxon>
        <taxon>Alcaligenaceae</taxon>
        <taxon>Yanghanlia</taxon>
    </lineage>
</organism>
<reference evidence="1 2" key="1">
    <citation type="submission" date="2023-08" db="EMBL/GenBank/DDBJ databases">
        <title>Alcaligenaceae gen. nov., a novel taxon isolated from the sludge of Yixing Pesticide Factory.</title>
        <authorList>
            <person name="Ruan L."/>
        </authorList>
    </citation>
    <scope>NUCLEOTIDE SEQUENCE [LARGE SCALE GENOMIC DNA]</scope>
    <source>
        <strain evidence="1 2">LG-2</strain>
    </source>
</reference>
<sequence length="73" mass="8243">MQHRAHGFFQARPFFRVGFRVFTLGSNGVDQFGDVVAALDQQRDSGRVERQAFAANALEHAFQQVSEADEPFE</sequence>
<evidence type="ECO:0000313" key="2">
    <source>
        <dbReference type="Proteomes" id="UP001232156"/>
    </source>
</evidence>
<name>A0ABU1D3U1_9BURK</name>
<comment type="caution">
    <text evidence="1">The sequence shown here is derived from an EMBL/GenBank/DDBJ whole genome shotgun (WGS) entry which is preliminary data.</text>
</comment>
<dbReference type="EMBL" id="JAUZQE010000006">
    <property type="protein sequence ID" value="MDR4125104.1"/>
    <property type="molecule type" value="Genomic_DNA"/>
</dbReference>
<dbReference type="Proteomes" id="UP001232156">
    <property type="component" value="Unassembled WGS sequence"/>
</dbReference>
<evidence type="ECO:0000313" key="1">
    <source>
        <dbReference type="EMBL" id="MDR4125104.1"/>
    </source>
</evidence>